<dbReference type="InterPro" id="IPR021018">
    <property type="entry name" value="Mediator_Med29_met"/>
</dbReference>
<evidence type="ECO:0000256" key="7">
    <source>
        <dbReference type="ARBA" id="ARBA00023242"/>
    </source>
</evidence>
<feature type="compositionally biased region" description="Pro residues" evidence="10">
    <location>
        <begin position="37"/>
        <end position="46"/>
    </location>
</feature>
<evidence type="ECO:0000256" key="3">
    <source>
        <dbReference type="ARBA" id="ARBA00019684"/>
    </source>
</evidence>
<evidence type="ECO:0000256" key="1">
    <source>
        <dbReference type="ARBA" id="ARBA00004123"/>
    </source>
</evidence>
<feature type="region of interest" description="Disordered" evidence="10">
    <location>
        <begin position="26"/>
        <end position="49"/>
    </location>
</feature>
<dbReference type="Pfam" id="PF11568">
    <property type="entry name" value="Med29"/>
    <property type="match status" value="1"/>
</dbReference>
<dbReference type="GO" id="GO:0003712">
    <property type="term" value="F:transcription coregulator activity"/>
    <property type="evidence" value="ECO:0007669"/>
    <property type="project" value="TreeGrafter"/>
</dbReference>
<keyword evidence="6" id="KW-0804">Transcription</keyword>
<dbReference type="AlphaFoldDB" id="A0A1L8DHV6"/>
<keyword evidence="5" id="KW-0010">Activator</keyword>
<evidence type="ECO:0000256" key="6">
    <source>
        <dbReference type="ARBA" id="ARBA00023163"/>
    </source>
</evidence>
<sequence>MHGMPQPGVVPSGVGVSPIMMQQASPQMGQMMGPGGPQQPPQPPPIEKIDNISKAKSLVGPLRESLSATIKAAAQNLHHNNMTDIGTIKGDNSAPPRFDKYLEEFYSICDQIELHLKTSIQCIQQSNSSNHFLPLTVAATRVDPMPHPPPDNPMLSYPQYLSTVRSQIAYAKEIHDTLICAAQNISPSE</sequence>
<dbReference type="EMBL" id="GFDF01008061">
    <property type="protein sequence ID" value="JAV06023.1"/>
    <property type="molecule type" value="Transcribed_RNA"/>
</dbReference>
<evidence type="ECO:0000256" key="8">
    <source>
        <dbReference type="ARBA" id="ARBA00030916"/>
    </source>
</evidence>
<name>A0A1L8DHV6_9DIPT</name>
<keyword evidence="4" id="KW-0805">Transcription regulation</keyword>
<dbReference type="GO" id="GO:0006357">
    <property type="term" value="P:regulation of transcription by RNA polymerase II"/>
    <property type="evidence" value="ECO:0007669"/>
    <property type="project" value="TreeGrafter"/>
</dbReference>
<keyword evidence="7" id="KW-0539">Nucleus</keyword>
<dbReference type="PANTHER" id="PTHR28314:SF1">
    <property type="entry name" value="MEDIATOR OF RNA POLYMERASE II TRANSCRIPTION SUBUNIT 29"/>
    <property type="match status" value="1"/>
</dbReference>
<dbReference type="GO" id="GO:0016592">
    <property type="term" value="C:mediator complex"/>
    <property type="evidence" value="ECO:0007669"/>
    <property type="project" value="InterPro"/>
</dbReference>
<organism evidence="11">
    <name type="scientific">Nyssomyia neivai</name>
    <dbReference type="NCBI Taxonomy" id="330878"/>
    <lineage>
        <taxon>Eukaryota</taxon>
        <taxon>Metazoa</taxon>
        <taxon>Ecdysozoa</taxon>
        <taxon>Arthropoda</taxon>
        <taxon>Hexapoda</taxon>
        <taxon>Insecta</taxon>
        <taxon>Pterygota</taxon>
        <taxon>Neoptera</taxon>
        <taxon>Endopterygota</taxon>
        <taxon>Diptera</taxon>
        <taxon>Nematocera</taxon>
        <taxon>Psychodoidea</taxon>
        <taxon>Psychodidae</taxon>
        <taxon>Nyssomyia</taxon>
    </lineage>
</organism>
<comment type="similarity">
    <text evidence="2">Belongs to the Mediator complex subunit 29 family.</text>
</comment>
<protein>
    <recommendedName>
        <fullName evidence="3">Mediator of RNA polymerase II transcription subunit 29</fullName>
    </recommendedName>
    <alternativeName>
        <fullName evidence="9">Mediator complex subunit 29</fullName>
    </alternativeName>
    <alternativeName>
        <fullName evidence="8">Protein intersex</fullName>
    </alternativeName>
</protein>
<accession>A0A1L8DHV6</accession>
<evidence type="ECO:0000313" key="11">
    <source>
        <dbReference type="EMBL" id="JAV06023.1"/>
    </source>
</evidence>
<evidence type="ECO:0000256" key="9">
    <source>
        <dbReference type="ARBA" id="ARBA00031963"/>
    </source>
</evidence>
<comment type="subcellular location">
    <subcellularLocation>
        <location evidence="1">Nucleus</location>
    </subcellularLocation>
</comment>
<evidence type="ECO:0000256" key="5">
    <source>
        <dbReference type="ARBA" id="ARBA00023159"/>
    </source>
</evidence>
<evidence type="ECO:0000256" key="2">
    <source>
        <dbReference type="ARBA" id="ARBA00009851"/>
    </source>
</evidence>
<proteinExistence type="inferred from homology"/>
<reference evidence="11" key="1">
    <citation type="submission" date="2016-12" db="EMBL/GenBank/DDBJ databases">
        <title>An insight into the sialome and mialome of the sand fly, Nyssomyia neivai.</title>
        <authorList>
            <person name="Sebastian V."/>
            <person name="Goulart T.M."/>
            <person name="Oliveira W."/>
            <person name="Calvo E."/>
            <person name="Oliveira L.F."/>
            <person name="Pinto M.C."/>
            <person name="Rosselino A.M."/>
            <person name="Ribeiro J.M."/>
        </authorList>
    </citation>
    <scope>NUCLEOTIDE SEQUENCE</scope>
</reference>
<evidence type="ECO:0000256" key="10">
    <source>
        <dbReference type="SAM" id="MobiDB-lite"/>
    </source>
</evidence>
<dbReference type="PANTHER" id="PTHR28314">
    <property type="entry name" value="MEDIATOR OF RNA POLYMERASE II TRANSCRIPTION SUBUNIT 29"/>
    <property type="match status" value="1"/>
</dbReference>
<evidence type="ECO:0000256" key="4">
    <source>
        <dbReference type="ARBA" id="ARBA00023015"/>
    </source>
</evidence>